<comment type="caution">
    <text evidence="13">The sequence shown here is derived from an EMBL/GenBank/DDBJ whole genome shotgun (WGS) entry which is preliminary data.</text>
</comment>
<evidence type="ECO:0000256" key="5">
    <source>
        <dbReference type="ARBA" id="ARBA00012451"/>
    </source>
</evidence>
<keyword evidence="9" id="KW-0472">Membrane</keyword>
<evidence type="ECO:0000313" key="13">
    <source>
        <dbReference type="EMBL" id="OGI41758.1"/>
    </source>
</evidence>
<dbReference type="InterPro" id="IPR030673">
    <property type="entry name" value="PyroPPase_GppA_Ppx"/>
</dbReference>
<evidence type="ECO:0000256" key="9">
    <source>
        <dbReference type="ARBA" id="ARBA00023136"/>
    </source>
</evidence>
<dbReference type="GO" id="GO:0006798">
    <property type="term" value="P:polyphosphate catabolic process"/>
    <property type="evidence" value="ECO:0007669"/>
    <property type="project" value="TreeGrafter"/>
</dbReference>
<dbReference type="InterPro" id="IPR043129">
    <property type="entry name" value="ATPase_NBD"/>
</dbReference>
<dbReference type="CDD" id="cd24053">
    <property type="entry name" value="ASKHA_NBD_EcPPX-GppA-like"/>
    <property type="match status" value="1"/>
</dbReference>
<dbReference type="InterPro" id="IPR022371">
    <property type="entry name" value="Exopolyphosphatase"/>
</dbReference>
<accession>A0A1F6T9F5</accession>
<dbReference type="InterPro" id="IPR050273">
    <property type="entry name" value="GppA/Ppx_hydrolase"/>
</dbReference>
<dbReference type="InterPro" id="IPR048950">
    <property type="entry name" value="Ppx_GppA_C"/>
</dbReference>
<evidence type="ECO:0000256" key="2">
    <source>
        <dbReference type="ARBA" id="ARBA00004202"/>
    </source>
</evidence>
<dbReference type="SUPFAM" id="SSF53067">
    <property type="entry name" value="Actin-like ATPase domain"/>
    <property type="match status" value="2"/>
</dbReference>
<organism evidence="13 14">
    <name type="scientific">Candidatus Muproteobacteria bacterium RBG_16_64_11</name>
    <dbReference type="NCBI Taxonomy" id="1817758"/>
    <lineage>
        <taxon>Bacteria</taxon>
        <taxon>Pseudomonadati</taxon>
        <taxon>Pseudomonadota</taxon>
        <taxon>Candidatus Muproteobacteria</taxon>
    </lineage>
</organism>
<evidence type="ECO:0000256" key="4">
    <source>
        <dbReference type="ARBA" id="ARBA00011738"/>
    </source>
</evidence>
<dbReference type="EC" id="3.6.1.11" evidence="5"/>
<dbReference type="PIRSF" id="PIRSF001267">
    <property type="entry name" value="Pyrophosphatase_GppA_Ppx"/>
    <property type="match status" value="1"/>
</dbReference>
<dbReference type="Gene3D" id="3.30.420.40">
    <property type="match status" value="1"/>
</dbReference>
<feature type="domain" description="Ppx/GppA phosphatase N-terminal" evidence="11">
    <location>
        <begin position="25"/>
        <end position="307"/>
    </location>
</feature>
<dbReference type="FunFam" id="3.30.420.40:FF:000023">
    <property type="entry name" value="Guanosine-5'-triphosphate,3'-diphosphate pyrophosphatase"/>
    <property type="match status" value="1"/>
</dbReference>
<evidence type="ECO:0000256" key="6">
    <source>
        <dbReference type="ARBA" id="ARBA00020416"/>
    </source>
</evidence>
<dbReference type="Gene3D" id="3.30.420.150">
    <property type="entry name" value="Exopolyphosphatase. Domain 2"/>
    <property type="match status" value="1"/>
</dbReference>
<dbReference type="AlphaFoldDB" id="A0A1F6T9F5"/>
<dbReference type="Pfam" id="PF21447">
    <property type="entry name" value="Ppx-GppA_III"/>
    <property type="match status" value="1"/>
</dbReference>
<evidence type="ECO:0000313" key="14">
    <source>
        <dbReference type="Proteomes" id="UP000177925"/>
    </source>
</evidence>
<dbReference type="STRING" id="1817758.A2150_06785"/>
<evidence type="ECO:0000256" key="8">
    <source>
        <dbReference type="ARBA" id="ARBA00022801"/>
    </source>
</evidence>
<sequence length="500" mass="55415">MRRATQRTPQTVAAVDLGSNSFHMIVARVLNGQLHVVDRLQEMVRLAAGLDERNRLDRDAQERALACLERFGQRLRGLAPGGVRAVGTSTLRRARGVDKFLAAAERALGRPIEVISGHEEARLIYQGVAQNLPEDERARLVVDIGGGSTELILGRGLESMLMESLHIGCVGLSRRYFPDGKLSGKSWRRAETAARLEVKPVEAQFRAHGWHASYGASGTIRAIAAVIQAQGWDAGGITLESLHKLREVLLAAKSLESLKLAGLSAERAPVFPGGVAILVALFEALHIQRLEISEGALREGLLYDLLGRLREQDVRARTIGALSERYHVDLAQAERVARTAQQCFFQTAHAWEIGEDYQHALGWAARLHEIGLAIAHNKYHKHGAYLAEHSDLPGFSYQEQRLLAALIRGHRRRFPIEVFDELPKSQARVARRLCVLLRLAVLLHRGRAATEAPRFKLATGARLLRVRFVRGWLGKNPLTCADLAREADYLKAAKIKLEYA</sequence>
<evidence type="ECO:0000256" key="10">
    <source>
        <dbReference type="ARBA" id="ARBA00047607"/>
    </source>
</evidence>
<name>A0A1F6T9F5_9PROT</name>
<dbReference type="GO" id="GO:0004309">
    <property type="term" value="F:exopolyphosphatase activity"/>
    <property type="evidence" value="ECO:0007669"/>
    <property type="project" value="UniProtKB-EC"/>
</dbReference>
<keyword evidence="8" id="KW-0378">Hydrolase</keyword>
<evidence type="ECO:0000259" key="11">
    <source>
        <dbReference type="Pfam" id="PF02541"/>
    </source>
</evidence>
<keyword evidence="7" id="KW-1003">Cell membrane</keyword>
<dbReference type="SUPFAM" id="SSF109604">
    <property type="entry name" value="HD-domain/PDEase-like"/>
    <property type="match status" value="1"/>
</dbReference>
<dbReference type="Pfam" id="PF02541">
    <property type="entry name" value="Ppx-GppA"/>
    <property type="match status" value="1"/>
</dbReference>
<dbReference type="FunFam" id="3.30.420.150:FF:000001">
    <property type="entry name" value="Guanosine-5'-triphosphate,3'-diphosphate pyrophosphatase"/>
    <property type="match status" value="1"/>
</dbReference>
<reference evidence="13 14" key="1">
    <citation type="journal article" date="2016" name="Nat. Commun.">
        <title>Thousands of microbial genomes shed light on interconnected biogeochemical processes in an aquifer system.</title>
        <authorList>
            <person name="Anantharaman K."/>
            <person name="Brown C.T."/>
            <person name="Hug L.A."/>
            <person name="Sharon I."/>
            <person name="Castelle C.J."/>
            <person name="Probst A.J."/>
            <person name="Thomas B.C."/>
            <person name="Singh A."/>
            <person name="Wilkins M.J."/>
            <person name="Karaoz U."/>
            <person name="Brodie E.L."/>
            <person name="Williams K.H."/>
            <person name="Hubbard S.S."/>
            <person name="Banfield J.F."/>
        </authorList>
    </citation>
    <scope>NUCLEOTIDE SEQUENCE [LARGE SCALE GENOMIC DNA]</scope>
</reference>
<comment type="subunit">
    <text evidence="4">Homodimer.</text>
</comment>
<dbReference type="PANTHER" id="PTHR30005">
    <property type="entry name" value="EXOPOLYPHOSPHATASE"/>
    <property type="match status" value="1"/>
</dbReference>
<evidence type="ECO:0000256" key="3">
    <source>
        <dbReference type="ARBA" id="ARBA00007125"/>
    </source>
</evidence>
<feature type="domain" description="Ppx/GppA phosphatase C-terminal" evidence="12">
    <location>
        <begin position="314"/>
        <end position="486"/>
    </location>
</feature>
<evidence type="ECO:0000259" key="12">
    <source>
        <dbReference type="Pfam" id="PF21447"/>
    </source>
</evidence>
<comment type="subcellular location">
    <subcellularLocation>
        <location evidence="2">Cell membrane</location>
        <topology evidence="2">Peripheral membrane protein</topology>
    </subcellularLocation>
</comment>
<protein>
    <recommendedName>
        <fullName evidence="6">Exopolyphosphatase</fullName>
        <ecNumber evidence="5">3.6.1.11</ecNumber>
    </recommendedName>
</protein>
<dbReference type="EMBL" id="MFSS01000118">
    <property type="protein sequence ID" value="OGI41758.1"/>
    <property type="molecule type" value="Genomic_DNA"/>
</dbReference>
<gene>
    <name evidence="13" type="ORF">A2150_06785</name>
</gene>
<evidence type="ECO:0000256" key="1">
    <source>
        <dbReference type="ARBA" id="ARBA00001946"/>
    </source>
</evidence>
<comment type="similarity">
    <text evidence="3">Belongs to the GppA/Ppx family.</text>
</comment>
<comment type="catalytic activity">
    <reaction evidence="10">
        <text>[phosphate](n) + H2O = [phosphate](n-1) + phosphate + H(+)</text>
        <dbReference type="Rhea" id="RHEA:21528"/>
        <dbReference type="Rhea" id="RHEA-COMP:9859"/>
        <dbReference type="Rhea" id="RHEA-COMP:14279"/>
        <dbReference type="ChEBI" id="CHEBI:15377"/>
        <dbReference type="ChEBI" id="CHEBI:15378"/>
        <dbReference type="ChEBI" id="CHEBI:16838"/>
        <dbReference type="ChEBI" id="CHEBI:43474"/>
        <dbReference type="EC" id="3.6.1.11"/>
    </reaction>
</comment>
<dbReference type="Proteomes" id="UP000177925">
    <property type="component" value="Unassembled WGS sequence"/>
</dbReference>
<proteinExistence type="inferred from homology"/>
<comment type="cofactor">
    <cofactor evidence="1">
        <name>Mg(2+)</name>
        <dbReference type="ChEBI" id="CHEBI:18420"/>
    </cofactor>
</comment>
<dbReference type="NCBIfam" id="TIGR03706">
    <property type="entry name" value="exo_poly_only"/>
    <property type="match status" value="1"/>
</dbReference>
<dbReference type="GO" id="GO:0005886">
    <property type="term" value="C:plasma membrane"/>
    <property type="evidence" value="ECO:0007669"/>
    <property type="project" value="UniProtKB-SubCell"/>
</dbReference>
<dbReference type="Gene3D" id="1.10.3210.10">
    <property type="entry name" value="Hypothetical protein af1432"/>
    <property type="match status" value="1"/>
</dbReference>
<dbReference type="PANTHER" id="PTHR30005:SF14">
    <property type="entry name" value="EXOPOLYPHOSPHATASE"/>
    <property type="match status" value="1"/>
</dbReference>
<dbReference type="InterPro" id="IPR003695">
    <property type="entry name" value="Ppx_GppA_N"/>
</dbReference>
<evidence type="ECO:0000256" key="7">
    <source>
        <dbReference type="ARBA" id="ARBA00022475"/>
    </source>
</evidence>